<evidence type="ECO:0008006" key="6">
    <source>
        <dbReference type="Google" id="ProtNLM"/>
    </source>
</evidence>
<sequence>LSSLSLLSSLCPLSDSQLYQQYSETAQNREILSQSCSDALSIYGELPVPLSPVPPSLAPSPSSPRLSISLTQSPSLWQEIPEVRNSAEFGELTNDQRRLQEVQFEVVTSEASYCRSLDIVVDHFVKSKQLGELLTTQDRSWLFSRLADVRAISHSFLSKLEERVESDMMHFTVCDIIARHCQRFKKVYVPYLTNQSYQDATYQRLMDENQGFRRVVEKLERSSVCQRLPLRSFLILPFQRITRIKLLVQNIVKRTAQGTEEEVQAIKAMKLLERLIQESNDSITQMKSIESLVSLSARVDFECRTLPLVSQSRRLVREGPVTEMMDFSLKETERSVYLHLFNDYLLLSLHKEGGRFTVIDHAPVSELRAENCRVKLHSLEKNLFRLHLNKKALLLSTDTQGDKLRWISAVSRPHPVIDYSTAQGGLKIAILPSSLAWPDNGDILTLMALLYLSSDPLSHSDFTQMQCVRAFVAHQPDELSLEKAEVILVHQQSSDGKEDRTTHFLIGCGNTQHLHTSVFFSATNVLLF</sequence>
<dbReference type="Ensembl" id="ENSOMYT00000011600.2">
    <property type="protein sequence ID" value="ENSOMYP00000010482.2"/>
    <property type="gene ID" value="ENSOMYG00000005270.2"/>
</dbReference>
<dbReference type="PROSITE" id="PS50010">
    <property type="entry name" value="DH_2"/>
    <property type="match status" value="1"/>
</dbReference>
<organism evidence="4 5">
    <name type="scientific">Oncorhynchus mykiss</name>
    <name type="common">Rainbow trout</name>
    <name type="synonym">Salmo gairdneri</name>
    <dbReference type="NCBI Taxonomy" id="8022"/>
    <lineage>
        <taxon>Eukaryota</taxon>
        <taxon>Metazoa</taxon>
        <taxon>Chordata</taxon>
        <taxon>Craniata</taxon>
        <taxon>Vertebrata</taxon>
        <taxon>Euteleostomi</taxon>
        <taxon>Actinopterygii</taxon>
        <taxon>Neopterygii</taxon>
        <taxon>Teleostei</taxon>
        <taxon>Protacanthopterygii</taxon>
        <taxon>Salmoniformes</taxon>
        <taxon>Salmonidae</taxon>
        <taxon>Salmoninae</taxon>
        <taxon>Oncorhynchus</taxon>
    </lineage>
</organism>
<reference evidence="4" key="1">
    <citation type="submission" date="2020-07" db="EMBL/GenBank/DDBJ databases">
        <title>A long reads based de novo assembly of the rainbow trout Arlee double haploid line genome.</title>
        <authorList>
            <person name="Gao G."/>
            <person name="Palti Y."/>
        </authorList>
    </citation>
    <scope>NUCLEOTIDE SEQUENCE [LARGE SCALE GENOMIC DNA]</scope>
</reference>
<evidence type="ECO:0000313" key="4">
    <source>
        <dbReference type="Ensembl" id="ENSOMYP00000010482.2"/>
    </source>
</evidence>
<evidence type="ECO:0000259" key="2">
    <source>
        <dbReference type="PROSITE" id="PS50003"/>
    </source>
</evidence>
<dbReference type="Gene3D" id="1.20.900.10">
    <property type="entry name" value="Dbl homology (DH) domain"/>
    <property type="match status" value="1"/>
</dbReference>
<keyword evidence="5" id="KW-1185">Reference proteome</keyword>
<name>A0A8C7NNU3_ONCMY</name>
<dbReference type="InterPro" id="IPR001331">
    <property type="entry name" value="GDS_CDC24_CS"/>
</dbReference>
<dbReference type="InterPro" id="IPR000219">
    <property type="entry name" value="DH_dom"/>
</dbReference>
<dbReference type="PROSITE" id="PS00741">
    <property type="entry name" value="DH_1"/>
    <property type="match status" value="1"/>
</dbReference>
<keyword evidence="1" id="KW-0344">Guanine-nucleotide releasing factor</keyword>
<dbReference type="SMART" id="SM00233">
    <property type="entry name" value="PH"/>
    <property type="match status" value="1"/>
</dbReference>
<evidence type="ECO:0000313" key="5">
    <source>
        <dbReference type="Proteomes" id="UP000694395"/>
    </source>
</evidence>
<dbReference type="SUPFAM" id="SSF50044">
    <property type="entry name" value="SH3-domain"/>
    <property type="match status" value="1"/>
</dbReference>
<dbReference type="InterPro" id="IPR035899">
    <property type="entry name" value="DBL_dom_sf"/>
</dbReference>
<protein>
    <recommendedName>
        <fullName evidence="6">DH domain-containing protein</fullName>
    </recommendedName>
</protein>
<proteinExistence type="predicted"/>
<dbReference type="InterPro" id="IPR036028">
    <property type="entry name" value="SH3-like_dom_sf"/>
</dbReference>
<dbReference type="SUPFAM" id="SSF48065">
    <property type="entry name" value="DBL homology domain (DH-domain)"/>
    <property type="match status" value="1"/>
</dbReference>
<dbReference type="PANTHER" id="PTHR12845:SF2">
    <property type="entry name" value="DH DOMAIN-CONTAINING PROTEIN-RELATED"/>
    <property type="match status" value="1"/>
</dbReference>
<dbReference type="PANTHER" id="PTHR12845">
    <property type="entry name" value="GUANINE NUCLEOTIDE EXCHANGE FACTOR"/>
    <property type="match status" value="1"/>
</dbReference>
<evidence type="ECO:0000256" key="1">
    <source>
        <dbReference type="ARBA" id="ARBA00022658"/>
    </source>
</evidence>
<dbReference type="InterPro" id="IPR047270">
    <property type="entry name" value="PH_ephexin"/>
</dbReference>
<dbReference type="InterPro" id="IPR001849">
    <property type="entry name" value="PH_domain"/>
</dbReference>
<dbReference type="InterPro" id="IPR047271">
    <property type="entry name" value="Ephexin-like"/>
</dbReference>
<evidence type="ECO:0000259" key="3">
    <source>
        <dbReference type="PROSITE" id="PS50010"/>
    </source>
</evidence>
<dbReference type="Proteomes" id="UP000694395">
    <property type="component" value="Chromosome 2"/>
</dbReference>
<dbReference type="GO" id="GO:0005634">
    <property type="term" value="C:nucleus"/>
    <property type="evidence" value="ECO:0007669"/>
    <property type="project" value="TreeGrafter"/>
</dbReference>
<dbReference type="GO" id="GO:0005737">
    <property type="term" value="C:cytoplasm"/>
    <property type="evidence" value="ECO:0007669"/>
    <property type="project" value="TreeGrafter"/>
</dbReference>
<dbReference type="AlphaFoldDB" id="A0A8C7NNU3"/>
<reference evidence="4" key="2">
    <citation type="submission" date="2025-08" db="UniProtKB">
        <authorList>
            <consortium name="Ensembl"/>
        </authorList>
    </citation>
    <scope>IDENTIFICATION</scope>
</reference>
<dbReference type="PROSITE" id="PS50003">
    <property type="entry name" value="PH_DOMAIN"/>
    <property type="match status" value="1"/>
</dbReference>
<feature type="domain" description="PH" evidence="2">
    <location>
        <begin position="314"/>
        <end position="415"/>
    </location>
</feature>
<dbReference type="GO" id="GO:0035556">
    <property type="term" value="P:intracellular signal transduction"/>
    <property type="evidence" value="ECO:0007669"/>
    <property type="project" value="InterPro"/>
</dbReference>
<reference evidence="4" key="3">
    <citation type="submission" date="2025-09" db="UniProtKB">
        <authorList>
            <consortium name="Ensembl"/>
        </authorList>
    </citation>
    <scope>IDENTIFICATION</scope>
</reference>
<dbReference type="GO" id="GO:0005085">
    <property type="term" value="F:guanyl-nucleotide exchange factor activity"/>
    <property type="evidence" value="ECO:0007669"/>
    <property type="project" value="UniProtKB-KW"/>
</dbReference>
<dbReference type="CDD" id="cd01221">
    <property type="entry name" value="PH_ephexin"/>
    <property type="match status" value="1"/>
</dbReference>
<feature type="domain" description="DH" evidence="3">
    <location>
        <begin position="98"/>
        <end position="282"/>
    </location>
</feature>
<dbReference type="CDD" id="cd00160">
    <property type="entry name" value="RhoGEF"/>
    <property type="match status" value="1"/>
</dbReference>
<dbReference type="Gene3D" id="2.30.29.30">
    <property type="entry name" value="Pleckstrin-homology domain (PH domain)/Phosphotyrosine-binding domain (PTB)"/>
    <property type="match status" value="1"/>
</dbReference>
<dbReference type="SUPFAM" id="SSF50729">
    <property type="entry name" value="PH domain-like"/>
    <property type="match status" value="1"/>
</dbReference>
<dbReference type="InterPro" id="IPR011993">
    <property type="entry name" value="PH-like_dom_sf"/>
</dbReference>
<dbReference type="SMART" id="SM00325">
    <property type="entry name" value="RhoGEF"/>
    <property type="match status" value="1"/>
</dbReference>
<accession>A0A8C7NNU3</accession>
<dbReference type="GeneTree" id="ENSGT01030000234571"/>
<dbReference type="Pfam" id="PF00621">
    <property type="entry name" value="RhoGEF"/>
    <property type="match status" value="1"/>
</dbReference>
<dbReference type="FunFam" id="1.20.900.10:FF:000007">
    <property type="entry name" value="rho guanine nucleotide exchange factor 19"/>
    <property type="match status" value="1"/>
</dbReference>